<keyword evidence="2" id="KW-1185">Reference proteome</keyword>
<organism evidence="1 2">
    <name type="scientific">Apostasia shenzhenica</name>
    <dbReference type="NCBI Taxonomy" id="1088818"/>
    <lineage>
        <taxon>Eukaryota</taxon>
        <taxon>Viridiplantae</taxon>
        <taxon>Streptophyta</taxon>
        <taxon>Embryophyta</taxon>
        <taxon>Tracheophyta</taxon>
        <taxon>Spermatophyta</taxon>
        <taxon>Magnoliopsida</taxon>
        <taxon>Liliopsida</taxon>
        <taxon>Asparagales</taxon>
        <taxon>Orchidaceae</taxon>
        <taxon>Apostasioideae</taxon>
        <taxon>Apostasia</taxon>
    </lineage>
</organism>
<protein>
    <submittedName>
        <fullName evidence="1">Uncharacterized protein</fullName>
    </submittedName>
</protein>
<dbReference type="EMBL" id="KZ452026">
    <property type="protein sequence ID" value="PKA50330.1"/>
    <property type="molecule type" value="Genomic_DNA"/>
</dbReference>
<dbReference type="AlphaFoldDB" id="A0A2I0A460"/>
<name>A0A2I0A460_9ASPA</name>
<dbReference type="Proteomes" id="UP000236161">
    <property type="component" value="Unassembled WGS sequence"/>
</dbReference>
<sequence>MSDNRGSPSNQTDEVRDKLTFALAELCFFSQKKIEVIWSCIGELRQKKIERLYICDLVQVNYIMNQVTVEDYGRVLFNFLGISQIAFRAWTKIYEELKSAAILKCVPGYSKLVSLQNIGLLPCWRLDLDTIVCSKSTVHICFLATPSCPPELHFPLSLSLEYSS</sequence>
<evidence type="ECO:0000313" key="2">
    <source>
        <dbReference type="Proteomes" id="UP000236161"/>
    </source>
</evidence>
<proteinExistence type="predicted"/>
<gene>
    <name evidence="1" type="ORF">AXF42_Ash013419</name>
</gene>
<reference evidence="1 2" key="1">
    <citation type="journal article" date="2017" name="Nature">
        <title>The Apostasia genome and the evolution of orchids.</title>
        <authorList>
            <person name="Zhang G.Q."/>
            <person name="Liu K.W."/>
            <person name="Li Z."/>
            <person name="Lohaus R."/>
            <person name="Hsiao Y.Y."/>
            <person name="Niu S.C."/>
            <person name="Wang J.Y."/>
            <person name="Lin Y.C."/>
            <person name="Xu Q."/>
            <person name="Chen L.J."/>
            <person name="Yoshida K."/>
            <person name="Fujiwara S."/>
            <person name="Wang Z.W."/>
            <person name="Zhang Y.Q."/>
            <person name="Mitsuda N."/>
            <person name="Wang M."/>
            <person name="Liu G.H."/>
            <person name="Pecoraro L."/>
            <person name="Huang H.X."/>
            <person name="Xiao X.J."/>
            <person name="Lin M."/>
            <person name="Wu X.Y."/>
            <person name="Wu W.L."/>
            <person name="Chen Y.Y."/>
            <person name="Chang S.B."/>
            <person name="Sakamoto S."/>
            <person name="Ohme-Takagi M."/>
            <person name="Yagi M."/>
            <person name="Zeng S.J."/>
            <person name="Shen C.Y."/>
            <person name="Yeh C.M."/>
            <person name="Luo Y.B."/>
            <person name="Tsai W.C."/>
            <person name="Van de Peer Y."/>
            <person name="Liu Z.J."/>
        </authorList>
    </citation>
    <scope>NUCLEOTIDE SEQUENCE [LARGE SCALE GENOMIC DNA]</scope>
    <source>
        <strain evidence="2">cv. Shenzhen</strain>
        <tissue evidence="1">Stem</tissue>
    </source>
</reference>
<evidence type="ECO:0000313" key="1">
    <source>
        <dbReference type="EMBL" id="PKA50330.1"/>
    </source>
</evidence>
<accession>A0A2I0A460</accession>